<evidence type="ECO:0000256" key="6">
    <source>
        <dbReference type="ARBA" id="ARBA00023123"/>
    </source>
</evidence>
<feature type="region of interest" description="Disordered" evidence="10">
    <location>
        <begin position="1542"/>
        <end position="1568"/>
    </location>
</feature>
<dbReference type="GeneTree" id="ENSGT00940000155421"/>
<reference evidence="13" key="1">
    <citation type="submission" date="2023-05" db="EMBL/GenBank/DDBJ databases">
        <title>High-quality long-read genome of Scophthalmus maximus.</title>
        <authorList>
            <person name="Lien S."/>
            <person name="Martinez P."/>
        </authorList>
    </citation>
    <scope>NUCLEOTIDE SEQUENCE [LARGE SCALE GENOMIC DNA]</scope>
</reference>
<feature type="compositionally biased region" description="Basic and acidic residues" evidence="10">
    <location>
        <begin position="1548"/>
        <end position="1568"/>
    </location>
</feature>
<feature type="domain" description="Myosin motor" evidence="11">
    <location>
        <begin position="82"/>
        <end position="759"/>
    </location>
</feature>
<feature type="domain" description="Myosin N-terminal SH3-like" evidence="12">
    <location>
        <begin position="29"/>
        <end position="78"/>
    </location>
</feature>
<name>A0A8D3CG34_SCOMX</name>
<dbReference type="GO" id="GO:0005737">
    <property type="term" value="C:cytoplasm"/>
    <property type="evidence" value="ECO:0007669"/>
    <property type="project" value="TreeGrafter"/>
</dbReference>
<feature type="region of interest" description="Disordered" evidence="10">
    <location>
        <begin position="1736"/>
        <end position="1779"/>
    </location>
</feature>
<evidence type="ECO:0000256" key="2">
    <source>
        <dbReference type="ARBA" id="ARBA00022741"/>
    </source>
</evidence>
<keyword evidence="2" id="KW-0547">Nucleotide-binding</keyword>
<comment type="caution">
    <text evidence="9">Lacks conserved residue(s) required for the propagation of feature annotation.</text>
</comment>
<dbReference type="PROSITE" id="PS50096">
    <property type="entry name" value="IQ"/>
    <property type="match status" value="1"/>
</dbReference>
<dbReference type="FunFam" id="2.30.30.360:FF:000001">
    <property type="entry name" value="Myosin heavy chain"/>
    <property type="match status" value="1"/>
</dbReference>
<dbReference type="FunFam" id="3.30.70.1590:FF:000001">
    <property type="entry name" value="Myosin heavy chain"/>
    <property type="match status" value="1"/>
</dbReference>
<dbReference type="GO" id="GO:0016460">
    <property type="term" value="C:myosin II complex"/>
    <property type="evidence" value="ECO:0007669"/>
    <property type="project" value="UniProtKB-ARBA"/>
</dbReference>
<dbReference type="Pfam" id="PF02736">
    <property type="entry name" value="Myosin_N"/>
    <property type="match status" value="1"/>
</dbReference>
<evidence type="ECO:0008006" key="15">
    <source>
        <dbReference type="Google" id="ProtNLM"/>
    </source>
</evidence>
<keyword evidence="6 9" id="KW-0518">Myosin</keyword>
<keyword evidence="7" id="KW-0505">Motor protein</keyword>
<feature type="compositionally biased region" description="Basic and acidic residues" evidence="10">
    <location>
        <begin position="1007"/>
        <end position="1017"/>
    </location>
</feature>
<dbReference type="PROSITE" id="PS51456">
    <property type="entry name" value="MYOSIN_MOTOR"/>
    <property type="match status" value="1"/>
</dbReference>
<dbReference type="Gene3D" id="1.20.120.720">
    <property type="entry name" value="Myosin VI head, motor domain, U50 subdomain"/>
    <property type="match status" value="1"/>
</dbReference>
<feature type="compositionally biased region" description="Basic and acidic residues" evidence="10">
    <location>
        <begin position="1240"/>
        <end position="1255"/>
    </location>
</feature>
<dbReference type="Gene3D" id="1.20.5.4820">
    <property type="match status" value="1"/>
</dbReference>
<dbReference type="GO" id="GO:0005524">
    <property type="term" value="F:ATP binding"/>
    <property type="evidence" value="ECO:0007669"/>
    <property type="project" value="UniProtKB-KW"/>
</dbReference>
<feature type="compositionally biased region" description="Basic and acidic residues" evidence="10">
    <location>
        <begin position="1160"/>
        <end position="1175"/>
    </location>
</feature>
<evidence type="ECO:0000256" key="8">
    <source>
        <dbReference type="ARBA" id="ARBA00023203"/>
    </source>
</evidence>
<evidence type="ECO:0000256" key="1">
    <source>
        <dbReference type="ARBA" id="ARBA00008314"/>
    </source>
</evidence>
<dbReference type="Gene3D" id="2.30.30.360">
    <property type="entry name" value="Myosin S1 fragment, N-terminal"/>
    <property type="match status" value="1"/>
</dbReference>
<sequence>MADPAPDDGKCLFLENDFRNSGVAQADWAAKKMVWVPSEREGFEQASIKEEKGDEVVVELPNGQKVTVTKDDIQKMNPPKFSKVEDMAALTFLNEASVLHNLRERYFSSLIYTYSGLFCVVVNPYKMLPIYSEKIIEMYKGKKRHEVPPHIYSITDNAYRNMMQENTKKVIQYLAVVASSHKGKKDANPGELEKQLLQANPILEAFGNAKTIKNDNSSRFGKFIKLNFDVTGYLVGANIDTYLLEKSRCIRQAVTERAFHIFYYMVAGAKDKTREELLLEDFGSYRFLVSGHVEIPGQEDDEMFDETLQAMEIMGFSEEERIGMFKVVSTVLQLGNIKFEKERSSEQATMPDNTAAQKVCHLQGINVTDFTRAVLTPRIKVGREVVQKAQTKQQADFATEALAKAMYERLFRWILARVNKTLDKSKRQSCSFLGILDIAGFEIFEDNSFEQLCINYTNERLQQLFNHTMFILEQEEYKREGIQWSFIDFGLDLQPCIELIERPNNPPGILALLDEECWFPKATDISFVDKLLNTHTGHVKFSKPKQHKDKLMFTVMHYAGKVDYNAANWLTKNMDPLNDNVTTLLSNSSSNFIQDLWKDADRVVGLETMTKMSESSVPTKSKKGMFRTVGQLYKESLGKLMTTLHNTQPNFVRCIIPNHEKRAGKMDSNLVLEQLRCNGVLEGIRICRQGFPNRIVFQEFRQRYEILAANAIPKGFMDGKQACCLMVKHLDLDPNLFRIGQSKMFFRTGVLAQLEEERDIKLTVVIIAFQAQARGFLARKAFSKRQQQLSAMKVIQRNCACYLKLKNWQWWRLFTKVKPLLQVTRQEEEMGQKDEELKAAKEVAEKSEAELKDITQKHTQLMEERAQLESKLQAETELCAEAEEMRVRLEAKKQELEEVLHEMEARLEEEEERSNSLLQEKKEMEQQLQLMESHIAEEEDALQQLQLDKVAVEGKVKKLEEDVLLMDDQNNKLQKERKLLEERMADMSSNLAEEEEKSKNLGKLKSKHESMISELELRMKKEEKGRLDTEKAKRKVEAELADLQEQCADLQAQLAELRAQLAAKEDELQATLARLEEESNHHGAAVKRIRELEALLSELQEDLEAERVARGKTEAARRDLGEELNALRTELEDSLDTTAAQQELRARREQEVAMLKKAMEEEGRSHEAQIQDLRQKHSQSVEDLSEQLEQAKRVRAGLEKAKQALEKESADLSGDLRSLASAKQDVEHKKKKVEGQLNDLHTRFNESERQRTELGERVSKMTLDSVTGLLNEAEGKGIKLSKDVSSLSSQLQDAQELLSEETRQKLNVSGRLRQMEEDRNSLMEQLEEETENKRAVERQVSSLNMQLSDYKKKLDELSGAVELLEEGKKRLQRELEASNSEYEEKASAYDKVEKSRGRMQQELEDVLMDLDSQRQLVSNLEKKQKKFDQMLAEERSVSCKFAEERDRAEAEAREKETRVLALARALEENQGALEEAEKIMKTLRVEMEDLVSSKDDVGKNVHDLEKAKRGLEAIVEEMRTQMDELEDELQVAEDAKLRLEVNGQAMRAQHERDVQARDDMGEEKRKQLLKQVRELEAELEEERKQRGQVLAGKKKLEGEMKDMEDQLEATSRGRDESVKQLRKFQGQVKDLQRELDDSRAAQKEALTSARESERRTKVMEADVVQLHEMLAAAERARKQAEVERDELHEELASFSVKRRLDTKINQLEEELDEEQANVESLNERLRKSQQLVEQLGAELAAERSSSQTKEGSRQQLERQNRELKAKLQETEGQGRSKLKSSITALEVKLREAEEQLEIESRERQANAKNLRQKEKKLKDLTIQMEDERKQAQQYKDQAEKGNVRVKQLKHQLEEAEEEAQRVVAARRKLQRELDEASEANDGLNRELSSLRSKLSGGEASFVSPSPRSSGGGGGMRSFGMGASASRRNAIKENSLELQEYEPPSPSPPACSCSPPPDACSPDDE</sequence>
<feature type="compositionally biased region" description="Basic and acidic residues" evidence="10">
    <location>
        <begin position="1750"/>
        <end position="1774"/>
    </location>
</feature>
<feature type="compositionally biased region" description="Basic and acidic residues" evidence="10">
    <location>
        <begin position="1594"/>
        <end position="1604"/>
    </location>
</feature>
<feature type="compositionally biased region" description="Pro residues" evidence="10">
    <location>
        <begin position="1942"/>
        <end position="1958"/>
    </location>
</feature>
<keyword evidence="4" id="KW-0112">Calmodulin-binding</keyword>
<dbReference type="GO" id="GO:0051015">
    <property type="term" value="F:actin filament binding"/>
    <property type="evidence" value="ECO:0007669"/>
    <property type="project" value="InterPro"/>
</dbReference>
<feature type="region of interest" description="Disordered" evidence="10">
    <location>
        <begin position="1580"/>
        <end position="1657"/>
    </location>
</feature>
<evidence type="ECO:0000313" key="13">
    <source>
        <dbReference type="Ensembl" id="ENSSMAP00000046242.1"/>
    </source>
</evidence>
<dbReference type="PROSITE" id="PS51844">
    <property type="entry name" value="SH3_LIKE"/>
    <property type="match status" value="1"/>
</dbReference>
<dbReference type="FunFam" id="1.20.120.720:FF:000001">
    <property type="entry name" value="Myosin heavy chain, muscle"/>
    <property type="match status" value="1"/>
</dbReference>
<feature type="region of interest" description="Disordered" evidence="10">
    <location>
        <begin position="1375"/>
        <end position="1396"/>
    </location>
</feature>
<dbReference type="GO" id="GO:0005516">
    <property type="term" value="F:calmodulin binding"/>
    <property type="evidence" value="ECO:0007669"/>
    <property type="project" value="UniProtKB-KW"/>
</dbReference>
<dbReference type="InterPro" id="IPR004009">
    <property type="entry name" value="SH3_Myosin"/>
</dbReference>
<dbReference type="PRINTS" id="PR00193">
    <property type="entry name" value="MYOSINHEAVY"/>
</dbReference>
<dbReference type="CDD" id="cd01377">
    <property type="entry name" value="MYSc_class_II"/>
    <property type="match status" value="1"/>
</dbReference>
<dbReference type="SUPFAM" id="SSF90257">
    <property type="entry name" value="Myosin rod fragments"/>
    <property type="match status" value="6"/>
</dbReference>
<evidence type="ECO:0000256" key="5">
    <source>
        <dbReference type="ARBA" id="ARBA00023054"/>
    </source>
</evidence>
<evidence type="ECO:0000256" key="4">
    <source>
        <dbReference type="ARBA" id="ARBA00022860"/>
    </source>
</evidence>
<dbReference type="GO" id="GO:0032982">
    <property type="term" value="C:myosin filament"/>
    <property type="evidence" value="ECO:0007669"/>
    <property type="project" value="TreeGrafter"/>
</dbReference>
<dbReference type="SMART" id="SM00242">
    <property type="entry name" value="MYSc"/>
    <property type="match status" value="1"/>
</dbReference>
<dbReference type="InterPro" id="IPR036961">
    <property type="entry name" value="Kinesin_motor_dom_sf"/>
</dbReference>
<dbReference type="PANTHER" id="PTHR45615:SF23">
    <property type="entry name" value="MYOSIN-11"/>
    <property type="match status" value="1"/>
</dbReference>
<comment type="similarity">
    <text evidence="1 9">Belongs to the TRAFAC class myosin-kinesin ATPase superfamily. Myosin family.</text>
</comment>
<dbReference type="GO" id="GO:0045177">
    <property type="term" value="C:apical part of cell"/>
    <property type="evidence" value="ECO:0007669"/>
    <property type="project" value="UniProtKB-ARBA"/>
</dbReference>
<dbReference type="InterPro" id="IPR008989">
    <property type="entry name" value="Myosin_S1_N"/>
</dbReference>
<proteinExistence type="inferred from homology"/>
<keyword evidence="8 9" id="KW-0009">Actin-binding</keyword>
<feature type="compositionally biased region" description="Basic and acidic residues" evidence="10">
    <location>
        <begin position="1630"/>
        <end position="1642"/>
    </location>
</feature>
<accession>A0A8D3CG34</accession>
<evidence type="ECO:0000259" key="12">
    <source>
        <dbReference type="PROSITE" id="PS51844"/>
    </source>
</evidence>
<dbReference type="Gene3D" id="1.20.58.530">
    <property type="match status" value="1"/>
</dbReference>
<dbReference type="Ensembl" id="ENSSMAT00000079770.1">
    <property type="protein sequence ID" value="ENSSMAP00000046242.1"/>
    <property type="gene ID" value="ENSSMAG00000014315.2"/>
</dbReference>
<dbReference type="SUPFAM" id="SSF50084">
    <property type="entry name" value="Myosin S1 fragment, N-terminal domain"/>
    <property type="match status" value="1"/>
</dbReference>
<protein>
    <recommendedName>
        <fullName evidence="15">Myosin-11-like</fullName>
    </recommendedName>
</protein>
<gene>
    <name evidence="13" type="primary">LOC118289067</name>
</gene>
<dbReference type="InterPro" id="IPR001609">
    <property type="entry name" value="Myosin_head_motor_dom-like"/>
</dbReference>
<dbReference type="FunFam" id="3.40.850.10:FF:000101">
    <property type="entry name" value="Slow myosin heavy chain 2"/>
    <property type="match status" value="1"/>
</dbReference>
<dbReference type="InterPro" id="IPR002928">
    <property type="entry name" value="Myosin_tail"/>
</dbReference>
<feature type="region of interest" description="Actin-binding" evidence="9">
    <location>
        <begin position="637"/>
        <end position="659"/>
    </location>
</feature>
<dbReference type="FunFam" id="1.20.5.340:FF:000007">
    <property type="entry name" value="Myosin heavy chain, non-muscle"/>
    <property type="match status" value="1"/>
</dbReference>
<dbReference type="FunFam" id="1.20.5.4820:FF:000002">
    <property type="entry name" value="Myosin heavy chain 10"/>
    <property type="match status" value="1"/>
</dbReference>
<organism evidence="13 14">
    <name type="scientific">Scophthalmus maximus</name>
    <name type="common">Turbot</name>
    <name type="synonym">Psetta maxima</name>
    <dbReference type="NCBI Taxonomy" id="52904"/>
    <lineage>
        <taxon>Eukaryota</taxon>
        <taxon>Metazoa</taxon>
        <taxon>Chordata</taxon>
        <taxon>Craniata</taxon>
        <taxon>Vertebrata</taxon>
        <taxon>Euteleostomi</taxon>
        <taxon>Actinopterygii</taxon>
        <taxon>Neopterygii</taxon>
        <taxon>Teleostei</taxon>
        <taxon>Neoteleostei</taxon>
        <taxon>Acanthomorphata</taxon>
        <taxon>Carangaria</taxon>
        <taxon>Pleuronectiformes</taxon>
        <taxon>Pleuronectoidei</taxon>
        <taxon>Scophthalmidae</taxon>
        <taxon>Scophthalmus</taxon>
    </lineage>
</organism>
<evidence type="ECO:0000259" key="11">
    <source>
        <dbReference type="PROSITE" id="PS51456"/>
    </source>
</evidence>
<keyword evidence="5" id="KW-0175">Coiled coil</keyword>
<dbReference type="Pfam" id="PF01576">
    <property type="entry name" value="Myosin_tail_1"/>
    <property type="match status" value="1"/>
</dbReference>
<dbReference type="Gene3D" id="1.10.10.820">
    <property type="match status" value="1"/>
</dbReference>
<dbReference type="FunFam" id="1.20.58.530:FF:000003">
    <property type="entry name" value="Myosin heavy chain 10"/>
    <property type="match status" value="1"/>
</dbReference>
<dbReference type="InterPro" id="IPR027417">
    <property type="entry name" value="P-loop_NTPase"/>
</dbReference>
<dbReference type="GO" id="GO:0031032">
    <property type="term" value="P:actomyosin structure organization"/>
    <property type="evidence" value="ECO:0007669"/>
    <property type="project" value="TreeGrafter"/>
</dbReference>
<dbReference type="Gene3D" id="3.40.850.10">
    <property type="entry name" value="Kinesin motor domain"/>
    <property type="match status" value="1"/>
</dbReference>
<evidence type="ECO:0000256" key="3">
    <source>
        <dbReference type="ARBA" id="ARBA00022840"/>
    </source>
</evidence>
<dbReference type="FunFam" id="1.10.10.820:FF:000001">
    <property type="entry name" value="Myosin heavy chain"/>
    <property type="match status" value="1"/>
</dbReference>
<evidence type="ECO:0000256" key="9">
    <source>
        <dbReference type="PROSITE-ProRule" id="PRU00782"/>
    </source>
</evidence>
<evidence type="ECO:0000256" key="7">
    <source>
        <dbReference type="ARBA" id="ARBA00023175"/>
    </source>
</evidence>
<evidence type="ECO:0000256" key="10">
    <source>
        <dbReference type="SAM" id="MobiDB-lite"/>
    </source>
</evidence>
<keyword evidence="3" id="KW-0067">ATP-binding</keyword>
<dbReference type="Proteomes" id="UP000694558">
    <property type="component" value="Chromosome 19"/>
</dbReference>
<feature type="region of interest" description="Disordered" evidence="10">
    <location>
        <begin position="1160"/>
        <end position="1188"/>
    </location>
</feature>
<dbReference type="Gene3D" id="6.10.250.2420">
    <property type="match status" value="1"/>
</dbReference>
<dbReference type="PANTHER" id="PTHR45615">
    <property type="entry name" value="MYOSIN HEAVY CHAIN, NON-MUSCLE"/>
    <property type="match status" value="1"/>
</dbReference>
<feature type="region of interest" description="Disordered" evidence="10">
    <location>
        <begin position="1872"/>
        <end position="1964"/>
    </location>
</feature>
<evidence type="ECO:0000313" key="14">
    <source>
        <dbReference type="Proteomes" id="UP000694558"/>
    </source>
</evidence>
<dbReference type="Gene3D" id="1.20.5.340">
    <property type="match status" value="4"/>
</dbReference>
<dbReference type="Pfam" id="PF00063">
    <property type="entry name" value="Myosin_head"/>
    <property type="match status" value="1"/>
</dbReference>
<feature type="region of interest" description="Disordered" evidence="10">
    <location>
        <begin position="1222"/>
        <end position="1255"/>
    </location>
</feature>
<dbReference type="SUPFAM" id="SSF52540">
    <property type="entry name" value="P-loop containing nucleoside triphosphate hydrolases"/>
    <property type="match status" value="1"/>
</dbReference>
<dbReference type="GO" id="GO:0000146">
    <property type="term" value="F:microfilament motor activity"/>
    <property type="evidence" value="ECO:0007669"/>
    <property type="project" value="TreeGrafter"/>
</dbReference>
<reference evidence="13" key="2">
    <citation type="submission" date="2025-08" db="UniProtKB">
        <authorList>
            <consortium name="Ensembl"/>
        </authorList>
    </citation>
    <scope>IDENTIFICATION</scope>
</reference>
<feature type="region of interest" description="Disordered" evidence="10">
    <location>
        <begin position="985"/>
        <end position="1017"/>
    </location>
</feature>